<reference evidence="1 2" key="1">
    <citation type="submission" date="2017-07" db="EMBL/GenBank/DDBJ databases">
        <title>Draft Genome Sequences of Select Purple Nonsulfur Bacteria.</title>
        <authorList>
            <person name="Lasarre B."/>
            <person name="Mckinlay J.B."/>
        </authorList>
    </citation>
    <scope>NUCLEOTIDE SEQUENCE [LARGE SCALE GENOMIC DNA]</scope>
    <source>
        <strain evidence="1 2">DSM 11290</strain>
    </source>
</reference>
<dbReference type="AlphaFoldDB" id="A0A327JHN5"/>
<dbReference type="Proteomes" id="UP000249299">
    <property type="component" value="Unassembled WGS sequence"/>
</dbReference>
<evidence type="ECO:0000313" key="1">
    <source>
        <dbReference type="EMBL" id="RAI25481.1"/>
    </source>
</evidence>
<keyword evidence="2" id="KW-1185">Reference proteome</keyword>
<dbReference type="EMBL" id="NPEV01000046">
    <property type="protein sequence ID" value="RAI25481.1"/>
    <property type="molecule type" value="Genomic_DNA"/>
</dbReference>
<protein>
    <submittedName>
        <fullName evidence="1">Uncharacterized protein</fullName>
    </submittedName>
</protein>
<comment type="caution">
    <text evidence="1">The sequence shown here is derived from an EMBL/GenBank/DDBJ whole genome shotgun (WGS) entry which is preliminary data.</text>
</comment>
<sequence length="116" mass="13207">MALPPEVEGRFFLNQAACDDYKKYGEVDGPGAIDITRTRVEGWEFSGVIIGRHIDANDSVFLLVDFSNDVWRSGIGAPWDIVRFRREGQSTMIRFNERVEERLISASDCLPPRDRS</sequence>
<name>A0A327JHN5_9HYPH</name>
<gene>
    <name evidence="1" type="ORF">CH339_17845</name>
</gene>
<evidence type="ECO:0000313" key="2">
    <source>
        <dbReference type="Proteomes" id="UP000249299"/>
    </source>
</evidence>
<accession>A0A327JHN5</accession>
<organism evidence="1 2">
    <name type="scientific">Rhodobium orientis</name>
    <dbReference type="NCBI Taxonomy" id="34017"/>
    <lineage>
        <taxon>Bacteria</taxon>
        <taxon>Pseudomonadati</taxon>
        <taxon>Pseudomonadota</taxon>
        <taxon>Alphaproteobacteria</taxon>
        <taxon>Hyphomicrobiales</taxon>
        <taxon>Rhodobiaceae</taxon>
        <taxon>Rhodobium</taxon>
    </lineage>
</organism>
<proteinExistence type="predicted"/>